<evidence type="ECO:0000313" key="4">
    <source>
        <dbReference type="Proteomes" id="UP000316628"/>
    </source>
</evidence>
<evidence type="ECO:0000256" key="1">
    <source>
        <dbReference type="SAM" id="MobiDB-lite"/>
    </source>
</evidence>
<dbReference type="RefSeq" id="WP_141975087.1">
    <property type="nucleotide sequence ID" value="NZ_VFPP01000001.1"/>
</dbReference>
<comment type="caution">
    <text evidence="3">The sequence shown here is derived from an EMBL/GenBank/DDBJ whole genome shotgun (WGS) entry which is preliminary data.</text>
</comment>
<dbReference type="Proteomes" id="UP000316628">
    <property type="component" value="Unassembled WGS sequence"/>
</dbReference>
<feature type="compositionally biased region" description="Polar residues" evidence="1">
    <location>
        <begin position="68"/>
        <end position="89"/>
    </location>
</feature>
<name>A0A543J680_9PSEU</name>
<evidence type="ECO:0000256" key="2">
    <source>
        <dbReference type="SAM" id="Phobius"/>
    </source>
</evidence>
<dbReference type="OrthoDB" id="3686068at2"/>
<feature type="transmembrane region" description="Helical" evidence="2">
    <location>
        <begin position="41"/>
        <end position="62"/>
    </location>
</feature>
<keyword evidence="2" id="KW-0812">Transmembrane</keyword>
<proteinExistence type="predicted"/>
<accession>A0A543J680</accession>
<keyword evidence="2" id="KW-0472">Membrane</keyword>
<feature type="region of interest" description="Disordered" evidence="1">
    <location>
        <begin position="68"/>
        <end position="92"/>
    </location>
</feature>
<dbReference type="EMBL" id="VFPP01000001">
    <property type="protein sequence ID" value="TQM78333.1"/>
    <property type="molecule type" value="Genomic_DNA"/>
</dbReference>
<sequence length="260" mass="26456">MTDLRALDDAFAELERRADAVTAARPFELPRAPASRPAARLVPIALAAAVVAGVATGAVLLVPNADPGTSTAQPGASTSAPEPVVTTTPPLAHDSPEVLAERFQAVLGDLATFVVTERGPGATMMTLPESPDSASPDGGDQQGTQVGASIGGTLTSAGVTGGFDLLMYPGTGGDRAWCPAPDEPGCTVRDLPDGSKLATGQVALEGSGTTNEVKLVRPDGVVFIMHVSNRRSPKGMGPLLGPHPPLTVEQLVAVATSDRW</sequence>
<dbReference type="AlphaFoldDB" id="A0A543J680"/>
<keyword evidence="2" id="KW-1133">Transmembrane helix</keyword>
<evidence type="ECO:0000313" key="3">
    <source>
        <dbReference type="EMBL" id="TQM78333.1"/>
    </source>
</evidence>
<organism evidence="3 4">
    <name type="scientific">Saccharothrix saharensis</name>
    <dbReference type="NCBI Taxonomy" id="571190"/>
    <lineage>
        <taxon>Bacteria</taxon>
        <taxon>Bacillati</taxon>
        <taxon>Actinomycetota</taxon>
        <taxon>Actinomycetes</taxon>
        <taxon>Pseudonocardiales</taxon>
        <taxon>Pseudonocardiaceae</taxon>
        <taxon>Saccharothrix</taxon>
    </lineage>
</organism>
<keyword evidence="4" id="KW-1185">Reference proteome</keyword>
<reference evidence="3 4" key="1">
    <citation type="submission" date="2019-06" db="EMBL/GenBank/DDBJ databases">
        <title>Sequencing the genomes of 1000 actinobacteria strains.</title>
        <authorList>
            <person name="Klenk H.-P."/>
        </authorList>
    </citation>
    <scope>NUCLEOTIDE SEQUENCE [LARGE SCALE GENOMIC DNA]</scope>
    <source>
        <strain evidence="3 4">DSM 45456</strain>
    </source>
</reference>
<protein>
    <submittedName>
        <fullName evidence="3">Uncharacterized protein</fullName>
    </submittedName>
</protein>
<gene>
    <name evidence="3" type="ORF">FHX81_0595</name>
</gene>